<name>A0ABW2IY52_9GAMM</name>
<organism evidence="1 2">
    <name type="scientific">Marinobacter aromaticivorans</name>
    <dbReference type="NCBI Taxonomy" id="1494078"/>
    <lineage>
        <taxon>Bacteria</taxon>
        <taxon>Pseudomonadati</taxon>
        <taxon>Pseudomonadota</taxon>
        <taxon>Gammaproteobacteria</taxon>
        <taxon>Pseudomonadales</taxon>
        <taxon>Marinobacteraceae</taxon>
        <taxon>Marinobacter</taxon>
    </lineage>
</organism>
<reference evidence="2" key="1">
    <citation type="journal article" date="2019" name="Int. J. Syst. Evol. Microbiol.">
        <title>The Global Catalogue of Microorganisms (GCM) 10K type strain sequencing project: providing services to taxonomists for standard genome sequencing and annotation.</title>
        <authorList>
            <consortium name="The Broad Institute Genomics Platform"/>
            <consortium name="The Broad Institute Genome Sequencing Center for Infectious Disease"/>
            <person name="Wu L."/>
            <person name="Ma J."/>
        </authorList>
    </citation>
    <scope>NUCLEOTIDE SEQUENCE [LARGE SCALE GENOMIC DNA]</scope>
    <source>
        <strain evidence="2">CCUG 60559</strain>
    </source>
</reference>
<sequence length="107" mass="12191">MIESMVTAIAHNIRDDLAGKPVRQEATWNAMCLADMGDTGFAFIALPQIPPRNVTKAMTGKWVHLAKVGYEKYFMRKMRKGQADPIYEKYIMKAFGIERLKPEKEAN</sequence>
<evidence type="ECO:0000313" key="2">
    <source>
        <dbReference type="Proteomes" id="UP001596506"/>
    </source>
</evidence>
<dbReference type="EMBL" id="JBHTBD010000005">
    <property type="protein sequence ID" value="MFC7295824.1"/>
    <property type="molecule type" value="Genomic_DNA"/>
</dbReference>
<protein>
    <submittedName>
        <fullName evidence="1">Uncharacterized protein</fullName>
    </submittedName>
</protein>
<dbReference type="Proteomes" id="UP001596506">
    <property type="component" value="Unassembled WGS sequence"/>
</dbReference>
<accession>A0ABW2IY52</accession>
<keyword evidence="2" id="KW-1185">Reference proteome</keyword>
<comment type="caution">
    <text evidence="1">The sequence shown here is derived from an EMBL/GenBank/DDBJ whole genome shotgun (WGS) entry which is preliminary data.</text>
</comment>
<dbReference type="RefSeq" id="WP_198515494.1">
    <property type="nucleotide sequence ID" value="NZ_JBHTBD010000005.1"/>
</dbReference>
<gene>
    <name evidence="1" type="ORF">ACFQQA_13940</name>
</gene>
<dbReference type="Gene3D" id="3.50.50.100">
    <property type="match status" value="1"/>
</dbReference>
<evidence type="ECO:0000313" key="1">
    <source>
        <dbReference type="EMBL" id="MFC7295824.1"/>
    </source>
</evidence>
<proteinExistence type="predicted"/>